<feature type="compositionally biased region" description="Polar residues" evidence="1">
    <location>
        <begin position="171"/>
        <end position="185"/>
    </location>
</feature>
<reference evidence="2 3" key="1">
    <citation type="journal article" date="2014" name="BMC Genomics">
        <title>Genome sequencing of four Aureobasidium pullulans varieties: biotechnological potential, stress tolerance, and description of new species.</title>
        <authorList>
            <person name="Gostin Ar C."/>
            <person name="Ohm R.A."/>
            <person name="Kogej T."/>
            <person name="Sonjak S."/>
            <person name="Turk M."/>
            <person name="Zajc J."/>
            <person name="Zalar P."/>
            <person name="Grube M."/>
            <person name="Sun H."/>
            <person name="Han J."/>
            <person name="Sharma A."/>
            <person name="Chiniquy J."/>
            <person name="Ngan C.Y."/>
            <person name="Lipzen A."/>
            <person name="Barry K."/>
            <person name="Grigoriev I.V."/>
            <person name="Gunde-Cimerman N."/>
        </authorList>
    </citation>
    <scope>NUCLEOTIDE SEQUENCE [LARGE SCALE GENOMIC DNA]</scope>
    <source>
        <strain evidence="2 3">EXF-150</strain>
    </source>
</reference>
<dbReference type="GeneID" id="40748089"/>
<gene>
    <name evidence="2" type="ORF">M438DRAFT_346879</name>
</gene>
<evidence type="ECO:0000313" key="2">
    <source>
        <dbReference type="EMBL" id="KEQ83264.1"/>
    </source>
</evidence>
<dbReference type="HOGENOM" id="CLU_1461023_0_0_1"/>
<proteinExistence type="predicted"/>
<evidence type="ECO:0000313" key="3">
    <source>
        <dbReference type="Proteomes" id="UP000030706"/>
    </source>
</evidence>
<name>A0A074XHT9_AURPU</name>
<protein>
    <submittedName>
        <fullName evidence="2">Uncharacterized protein</fullName>
    </submittedName>
</protein>
<dbReference type="EMBL" id="KL584985">
    <property type="protein sequence ID" value="KEQ83264.1"/>
    <property type="molecule type" value="Genomic_DNA"/>
</dbReference>
<accession>A0A074XHT9</accession>
<dbReference type="Proteomes" id="UP000030706">
    <property type="component" value="Unassembled WGS sequence"/>
</dbReference>
<sequence>MINQPASQPVADTQLVDTATRSLSQNQLDDGAREQLVSAPTAASILMRGYPFQGATCIDSIRQTAPCGMRSRSDMSFCSERSQQRNTINLHLPSEPSRPNAATLRSSVGKRQFGMLLLLRPLPWPQYDTSSEPPGWQFRAPDSLLKKSSICMLPDLAIPNSGHSATRESLAASSSPGSGTISFDW</sequence>
<evidence type="ECO:0000256" key="1">
    <source>
        <dbReference type="SAM" id="MobiDB-lite"/>
    </source>
</evidence>
<dbReference type="AlphaFoldDB" id="A0A074XHT9"/>
<feature type="region of interest" description="Disordered" evidence="1">
    <location>
        <begin position="162"/>
        <end position="185"/>
    </location>
</feature>
<dbReference type="RefSeq" id="XP_029759451.1">
    <property type="nucleotide sequence ID" value="XM_029905783.1"/>
</dbReference>
<keyword evidence="3" id="KW-1185">Reference proteome</keyword>
<organism evidence="2 3">
    <name type="scientific">Aureobasidium pullulans EXF-150</name>
    <dbReference type="NCBI Taxonomy" id="1043002"/>
    <lineage>
        <taxon>Eukaryota</taxon>
        <taxon>Fungi</taxon>
        <taxon>Dikarya</taxon>
        <taxon>Ascomycota</taxon>
        <taxon>Pezizomycotina</taxon>
        <taxon>Dothideomycetes</taxon>
        <taxon>Dothideomycetidae</taxon>
        <taxon>Dothideales</taxon>
        <taxon>Saccotheciaceae</taxon>
        <taxon>Aureobasidium</taxon>
    </lineage>
</organism>